<evidence type="ECO:0000313" key="2">
    <source>
        <dbReference type="EMBL" id="GAA5008847.1"/>
    </source>
</evidence>
<evidence type="ECO:0000313" key="3">
    <source>
        <dbReference type="Proteomes" id="UP001500610"/>
    </source>
</evidence>
<name>A0ABP9IUJ1_9ACTN</name>
<dbReference type="Proteomes" id="UP001500610">
    <property type="component" value="Unassembled WGS sequence"/>
</dbReference>
<comment type="caution">
    <text evidence="2">The sequence shown here is derived from an EMBL/GenBank/DDBJ whole genome shotgun (WGS) entry which is preliminary data.</text>
</comment>
<accession>A0ABP9IUJ1</accession>
<reference evidence="3" key="1">
    <citation type="journal article" date="2019" name="Int. J. Syst. Evol. Microbiol.">
        <title>The Global Catalogue of Microorganisms (GCM) 10K type strain sequencing project: providing services to taxonomists for standard genome sequencing and annotation.</title>
        <authorList>
            <consortium name="The Broad Institute Genomics Platform"/>
            <consortium name="The Broad Institute Genome Sequencing Center for Infectious Disease"/>
            <person name="Wu L."/>
            <person name="Ma J."/>
        </authorList>
    </citation>
    <scope>NUCLEOTIDE SEQUENCE [LARGE SCALE GENOMIC DNA]</scope>
    <source>
        <strain evidence="3">JCM 17657</strain>
    </source>
</reference>
<dbReference type="EMBL" id="BAABIV010000032">
    <property type="protein sequence ID" value="GAA5008847.1"/>
    <property type="molecule type" value="Genomic_DNA"/>
</dbReference>
<gene>
    <name evidence="2" type="ORF">GCM10023257_64240</name>
</gene>
<keyword evidence="3" id="KW-1185">Reference proteome</keyword>
<proteinExistence type="predicted"/>
<organism evidence="2 3">
    <name type="scientific">Streptomyces hyderabadensis</name>
    <dbReference type="NCBI Taxonomy" id="598549"/>
    <lineage>
        <taxon>Bacteria</taxon>
        <taxon>Bacillati</taxon>
        <taxon>Actinomycetota</taxon>
        <taxon>Actinomycetes</taxon>
        <taxon>Kitasatosporales</taxon>
        <taxon>Streptomycetaceae</taxon>
        <taxon>Streptomyces</taxon>
    </lineage>
</organism>
<feature type="region of interest" description="Disordered" evidence="1">
    <location>
        <begin position="1"/>
        <end position="46"/>
    </location>
</feature>
<evidence type="ECO:0000256" key="1">
    <source>
        <dbReference type="SAM" id="MobiDB-lite"/>
    </source>
</evidence>
<feature type="compositionally biased region" description="Basic residues" evidence="1">
    <location>
        <begin position="16"/>
        <end position="25"/>
    </location>
</feature>
<sequence length="105" mass="11571">MLNRIRRAFSLTRARNSPRGRHRRPLVPAFPPLPLPVSHRPDGTSASVLGRAADDAASHQNLLRGEDVALVRPYVLAMEGRVRTRAMVIAPHLSADAWSALTEAY</sequence>
<protein>
    <submittedName>
        <fullName evidence="2">Uncharacterized protein</fullName>
    </submittedName>
</protein>